<evidence type="ECO:0000313" key="2">
    <source>
        <dbReference type="Proteomes" id="UP001057452"/>
    </source>
</evidence>
<proteinExistence type="predicted"/>
<gene>
    <name evidence="1" type="ORF">KUCAC02_030061</name>
</gene>
<reference evidence="1" key="1">
    <citation type="submission" date="2022-05" db="EMBL/GenBank/DDBJ databases">
        <title>Chromosome-level genome of Chaenocephalus aceratus.</title>
        <authorList>
            <person name="Park H."/>
        </authorList>
    </citation>
    <scope>NUCLEOTIDE SEQUENCE</scope>
    <source>
        <strain evidence="1">KU_202001</strain>
    </source>
</reference>
<sequence>TEGLAKDRKKRKCQGVFRSSTRFVPGGQGGWDRKRRGAVASWLSRRLLIRGPVLVCSPWRLLGNQ</sequence>
<dbReference type="Proteomes" id="UP001057452">
    <property type="component" value="Chromosome 5"/>
</dbReference>
<name>A0ACB9XIZ8_CHAAC</name>
<organism evidence="1 2">
    <name type="scientific">Chaenocephalus aceratus</name>
    <name type="common">Blackfin icefish</name>
    <name type="synonym">Chaenichthys aceratus</name>
    <dbReference type="NCBI Taxonomy" id="36190"/>
    <lineage>
        <taxon>Eukaryota</taxon>
        <taxon>Metazoa</taxon>
        <taxon>Chordata</taxon>
        <taxon>Craniata</taxon>
        <taxon>Vertebrata</taxon>
        <taxon>Euteleostomi</taxon>
        <taxon>Actinopterygii</taxon>
        <taxon>Neopterygii</taxon>
        <taxon>Teleostei</taxon>
        <taxon>Neoteleostei</taxon>
        <taxon>Acanthomorphata</taxon>
        <taxon>Eupercaria</taxon>
        <taxon>Perciformes</taxon>
        <taxon>Notothenioidei</taxon>
        <taxon>Channichthyidae</taxon>
        <taxon>Chaenocephalus</taxon>
    </lineage>
</organism>
<protein>
    <submittedName>
        <fullName evidence="1">Uncharacterized protein</fullName>
    </submittedName>
</protein>
<dbReference type="EMBL" id="CM043789">
    <property type="protein sequence ID" value="KAI4826622.1"/>
    <property type="molecule type" value="Genomic_DNA"/>
</dbReference>
<comment type="caution">
    <text evidence="1">The sequence shown here is derived from an EMBL/GenBank/DDBJ whole genome shotgun (WGS) entry which is preliminary data.</text>
</comment>
<keyword evidence="2" id="KW-1185">Reference proteome</keyword>
<accession>A0ACB9XIZ8</accession>
<feature type="non-terminal residue" evidence="1">
    <location>
        <position position="1"/>
    </location>
</feature>
<evidence type="ECO:0000313" key="1">
    <source>
        <dbReference type="EMBL" id="KAI4826622.1"/>
    </source>
</evidence>
<feature type="non-terminal residue" evidence="1">
    <location>
        <position position="65"/>
    </location>
</feature>